<keyword evidence="5" id="KW-1185">Reference proteome</keyword>
<evidence type="ECO:0000313" key="5">
    <source>
        <dbReference type="Proteomes" id="UP000774570"/>
    </source>
</evidence>
<proteinExistence type="predicted"/>
<dbReference type="EMBL" id="JAIBOA010000004">
    <property type="protein sequence ID" value="MBW8482323.1"/>
    <property type="molecule type" value="Genomic_DNA"/>
</dbReference>
<evidence type="ECO:0000313" key="4">
    <source>
        <dbReference type="EMBL" id="MBW8482323.1"/>
    </source>
</evidence>
<evidence type="ECO:0000259" key="3">
    <source>
        <dbReference type="Pfam" id="PF22599"/>
    </source>
</evidence>
<evidence type="ECO:0000256" key="1">
    <source>
        <dbReference type="SAM" id="MobiDB-lite"/>
    </source>
</evidence>
<dbReference type="InterPro" id="IPR054384">
    <property type="entry name" value="SecDF_P1_head"/>
</dbReference>
<dbReference type="Pfam" id="PF22599">
    <property type="entry name" value="SecDF_P1_head"/>
    <property type="match status" value="1"/>
</dbReference>
<organism evidence="4 5">
    <name type="scientific">Actinomadura parmotrematis</name>
    <dbReference type="NCBI Taxonomy" id="2864039"/>
    <lineage>
        <taxon>Bacteria</taxon>
        <taxon>Bacillati</taxon>
        <taxon>Actinomycetota</taxon>
        <taxon>Actinomycetes</taxon>
        <taxon>Streptosporangiales</taxon>
        <taxon>Thermomonosporaceae</taxon>
        <taxon>Actinomadura</taxon>
    </lineage>
</organism>
<dbReference type="Proteomes" id="UP000774570">
    <property type="component" value="Unassembled WGS sequence"/>
</dbReference>
<keyword evidence="2" id="KW-0472">Membrane</keyword>
<feature type="domain" description="SecDF P1 head subdomain" evidence="3">
    <location>
        <begin position="123"/>
        <end position="208"/>
    </location>
</feature>
<gene>
    <name evidence="4" type="ORF">K1Y72_08120</name>
</gene>
<feature type="transmembrane region" description="Helical" evidence="2">
    <location>
        <begin position="28"/>
        <end position="52"/>
    </location>
</feature>
<dbReference type="Gene3D" id="3.30.1360.200">
    <property type="match status" value="1"/>
</dbReference>
<accession>A0ABS7FPK3</accession>
<sequence length="212" mass="21514">MGQPYDPPPLPYDPQPAPAPPQRTNRGVLIALLVAAAVVAVAAVLAVVVLVVKPGFLSSGSDDDGVSGPTALREPLTFQEVATESAPPCASGAVPAADGSACYGLGLSPMTINHLKDLRIQSPVAANAASWSLQLTFDPADAARFTALTTRAAQQPAGDSRRKIAMVLGGKVISAPSVEGGPITGGAVSITGSSTQFTQTYVRDLAKRLTGS</sequence>
<name>A0ABS7FPK3_9ACTN</name>
<keyword evidence="2" id="KW-0812">Transmembrane</keyword>
<feature type="region of interest" description="Disordered" evidence="1">
    <location>
        <begin position="1"/>
        <end position="21"/>
    </location>
</feature>
<protein>
    <recommendedName>
        <fullName evidence="3">SecDF P1 head subdomain domain-containing protein</fullName>
    </recommendedName>
</protein>
<keyword evidence="2" id="KW-1133">Transmembrane helix</keyword>
<evidence type="ECO:0000256" key="2">
    <source>
        <dbReference type="SAM" id="Phobius"/>
    </source>
</evidence>
<reference evidence="4 5" key="1">
    <citation type="submission" date="2021-07" db="EMBL/GenBank/DDBJ databases">
        <title>Actinomadura sp. PM05-2 isolated from lichen.</title>
        <authorList>
            <person name="Somphong A."/>
            <person name="Phongsopitanun W."/>
            <person name="Tanasupawat S."/>
            <person name="Peongsungnone V."/>
        </authorList>
    </citation>
    <scope>NUCLEOTIDE SEQUENCE [LARGE SCALE GENOMIC DNA]</scope>
    <source>
        <strain evidence="4 5">PM05-2</strain>
    </source>
</reference>
<dbReference type="RefSeq" id="WP_220164784.1">
    <property type="nucleotide sequence ID" value="NZ_JAIBOA010000004.1"/>
</dbReference>
<comment type="caution">
    <text evidence="4">The sequence shown here is derived from an EMBL/GenBank/DDBJ whole genome shotgun (WGS) entry which is preliminary data.</text>
</comment>